<dbReference type="Pfam" id="PF02567">
    <property type="entry name" value="PhzC-PhzF"/>
    <property type="match status" value="1"/>
</dbReference>
<protein>
    <submittedName>
        <fullName evidence="2">Putative PhzF superfamily epimerase YddE/YHI9</fullName>
    </submittedName>
</protein>
<dbReference type="RefSeq" id="WP_184351023.1">
    <property type="nucleotide sequence ID" value="NZ_JACHJH010000006.1"/>
</dbReference>
<reference evidence="2 3" key="1">
    <citation type="submission" date="2020-08" db="EMBL/GenBank/DDBJ databases">
        <title>Genomic Encyclopedia of Type Strains, Phase III (KMG-III): the genomes of soil and plant-associated and newly described type strains.</title>
        <authorList>
            <person name="Whitman W."/>
        </authorList>
    </citation>
    <scope>NUCLEOTIDE SEQUENCE [LARGE SCALE GENOMIC DNA]</scope>
    <source>
        <strain evidence="2 3">CECT 3266</strain>
    </source>
</reference>
<keyword evidence="3" id="KW-1185">Reference proteome</keyword>
<feature type="region of interest" description="Disordered" evidence="1">
    <location>
        <begin position="219"/>
        <end position="249"/>
    </location>
</feature>
<dbReference type="Gene3D" id="3.10.310.10">
    <property type="entry name" value="Diaminopimelate Epimerase, Chain A, domain 1"/>
    <property type="match status" value="1"/>
</dbReference>
<dbReference type="EMBL" id="JACHJH010000006">
    <property type="protein sequence ID" value="MBB4895239.1"/>
    <property type="molecule type" value="Genomic_DNA"/>
</dbReference>
<name>A0A7W7LRQ4_9ACTN</name>
<organism evidence="2 3">
    <name type="scientific">Streptomyces olivoverticillatus</name>
    <dbReference type="NCBI Taxonomy" id="66427"/>
    <lineage>
        <taxon>Bacteria</taxon>
        <taxon>Bacillati</taxon>
        <taxon>Actinomycetota</taxon>
        <taxon>Actinomycetes</taxon>
        <taxon>Kitasatosporales</taxon>
        <taxon>Streptomycetaceae</taxon>
        <taxon>Streptomyces</taxon>
    </lineage>
</organism>
<evidence type="ECO:0000313" key="3">
    <source>
        <dbReference type="Proteomes" id="UP000556084"/>
    </source>
</evidence>
<dbReference type="InterPro" id="IPR003719">
    <property type="entry name" value="Phenazine_PhzF-like"/>
</dbReference>
<dbReference type="Proteomes" id="UP000556084">
    <property type="component" value="Unassembled WGS sequence"/>
</dbReference>
<evidence type="ECO:0000313" key="2">
    <source>
        <dbReference type="EMBL" id="MBB4895239.1"/>
    </source>
</evidence>
<dbReference type="AlphaFoldDB" id="A0A7W7LRQ4"/>
<dbReference type="GO" id="GO:0003824">
    <property type="term" value="F:catalytic activity"/>
    <property type="evidence" value="ECO:0007669"/>
    <property type="project" value="InterPro"/>
</dbReference>
<evidence type="ECO:0000256" key="1">
    <source>
        <dbReference type="SAM" id="MobiDB-lite"/>
    </source>
</evidence>
<accession>A0A7W7LRQ4</accession>
<sequence>MYELDVVNVFVGPDGRGGNALGVVREGRTVPQEMRQGLAAEWGFSESLFVDDARTGLVDVYTPGARLPFAGHPLVGVAWLLRRQGEDVPVLRPPVGEVAAWAEGEASWIRARAEWATGRRTEQFRTVAEVDALPAPPPGDGWLYAWAWEDEGAGRVRARGFPRRGDNVVEDEATGAAALALTAELGRSLTVRQGGGSSILTRFHHDGTVDLGGRVRWDGRRPFAPAAGPGDQRAAGAGCRPQDHEEDIS</sequence>
<comment type="caution">
    <text evidence="2">The sequence shown here is derived from an EMBL/GenBank/DDBJ whole genome shotgun (WGS) entry which is preliminary data.</text>
</comment>
<dbReference type="SUPFAM" id="SSF54506">
    <property type="entry name" value="Diaminopimelate epimerase-like"/>
    <property type="match status" value="1"/>
</dbReference>
<proteinExistence type="predicted"/>
<gene>
    <name evidence="2" type="ORF">FHS39_004306</name>
</gene>